<dbReference type="EMBL" id="ATLV01021498">
    <property type="status" value="NOT_ANNOTATED_CDS"/>
    <property type="molecule type" value="Genomic_DNA"/>
</dbReference>
<dbReference type="VEuPathDB" id="VectorBase:ASIS012485"/>
<keyword evidence="3" id="KW-1185">Reference proteome</keyword>
<evidence type="ECO:0000313" key="3">
    <source>
        <dbReference type="Proteomes" id="UP000030765"/>
    </source>
</evidence>
<dbReference type="VEuPathDB" id="VectorBase:ASIC014646"/>
<dbReference type="Proteomes" id="UP000030765">
    <property type="component" value="Unassembled WGS sequence"/>
</dbReference>
<reference evidence="1 3" key="1">
    <citation type="journal article" date="2014" name="BMC Genomics">
        <title>Genome sequence of Anopheles sinensis provides insight into genetics basis of mosquito competence for malaria parasites.</title>
        <authorList>
            <person name="Zhou D."/>
            <person name="Zhang D."/>
            <person name="Ding G."/>
            <person name="Shi L."/>
            <person name="Hou Q."/>
            <person name="Ye Y."/>
            <person name="Xu Y."/>
            <person name="Zhou H."/>
            <person name="Xiong C."/>
            <person name="Li S."/>
            <person name="Yu J."/>
            <person name="Hong S."/>
            <person name="Yu X."/>
            <person name="Zou P."/>
            <person name="Chen C."/>
            <person name="Chang X."/>
            <person name="Wang W."/>
            <person name="Lv Y."/>
            <person name="Sun Y."/>
            <person name="Ma L."/>
            <person name="Shen B."/>
            <person name="Zhu C."/>
        </authorList>
    </citation>
    <scope>NUCLEOTIDE SEQUENCE [LARGE SCALE GENOMIC DNA]</scope>
</reference>
<dbReference type="EnsemblMetazoa" id="ASIC014646-RA">
    <property type="protein sequence ID" value="ASIC014646-PA"/>
    <property type="gene ID" value="ASIC014646"/>
</dbReference>
<proteinExistence type="predicted"/>
<protein>
    <submittedName>
        <fullName evidence="1 2">Uncharacterized protein</fullName>
    </submittedName>
</protein>
<name>A0A084W8R1_ANOSI</name>
<evidence type="ECO:0000313" key="2">
    <source>
        <dbReference type="EnsemblMetazoa" id="ASIC014646-PA"/>
    </source>
</evidence>
<dbReference type="EMBL" id="KE525319">
    <property type="protein sequence ID" value="KFB46605.1"/>
    <property type="molecule type" value="Genomic_DNA"/>
</dbReference>
<organism evidence="1">
    <name type="scientific">Anopheles sinensis</name>
    <name type="common">Mosquito</name>
    <dbReference type="NCBI Taxonomy" id="74873"/>
    <lineage>
        <taxon>Eukaryota</taxon>
        <taxon>Metazoa</taxon>
        <taxon>Ecdysozoa</taxon>
        <taxon>Arthropoda</taxon>
        <taxon>Hexapoda</taxon>
        <taxon>Insecta</taxon>
        <taxon>Pterygota</taxon>
        <taxon>Neoptera</taxon>
        <taxon>Endopterygota</taxon>
        <taxon>Diptera</taxon>
        <taxon>Nematocera</taxon>
        <taxon>Culicoidea</taxon>
        <taxon>Culicidae</taxon>
        <taxon>Anophelinae</taxon>
        <taxon>Anopheles</taxon>
    </lineage>
</organism>
<evidence type="ECO:0000313" key="1">
    <source>
        <dbReference type="EMBL" id="KFB46605.1"/>
    </source>
</evidence>
<gene>
    <name evidence="1" type="ORF">ZHAS_00014646</name>
</gene>
<dbReference type="AlphaFoldDB" id="A0A084W8R1"/>
<accession>A0A084W8R1</accession>
<sequence length="55" mass="6609">MRSLKIIIRVGTQQNIFLLHGEEVCNTIDEVKKFCFSRFPHLEQDKNLRMFWIGK</sequence>
<reference evidence="2" key="2">
    <citation type="submission" date="2020-05" db="UniProtKB">
        <authorList>
            <consortium name="EnsemblMetazoa"/>
        </authorList>
    </citation>
    <scope>IDENTIFICATION</scope>
</reference>